<feature type="domain" description="SAF" evidence="2">
    <location>
        <begin position="81"/>
        <end position="143"/>
    </location>
</feature>
<accession>A0A087DLR9</accession>
<name>A0A087DLR9_BIFAD</name>
<evidence type="ECO:0000259" key="2">
    <source>
        <dbReference type="SMART" id="SM00858"/>
    </source>
</evidence>
<reference evidence="3 4" key="1">
    <citation type="submission" date="2014-03" db="EMBL/GenBank/DDBJ databases">
        <title>Genomics of Bifidobacteria.</title>
        <authorList>
            <person name="Ventura M."/>
            <person name="Milani C."/>
            <person name="Lugli G.A."/>
        </authorList>
    </citation>
    <scope>NUCLEOTIDE SEQUENCE [LARGE SCALE GENOMIC DNA]</scope>
    <source>
        <strain evidence="4">JCM 15918</strain>
    </source>
</reference>
<dbReference type="EMBL" id="JGZQ01000008">
    <property type="protein sequence ID" value="KFI96469.1"/>
    <property type="molecule type" value="Genomic_DNA"/>
</dbReference>
<dbReference type="AlphaFoldDB" id="A0A087DLR9"/>
<dbReference type="Proteomes" id="UP000029091">
    <property type="component" value="Unassembled WGS sequence"/>
</dbReference>
<feature type="region of interest" description="Disordered" evidence="1">
    <location>
        <begin position="1"/>
        <end position="45"/>
    </location>
</feature>
<comment type="caution">
    <text evidence="3">The sequence shown here is derived from an EMBL/GenBank/DDBJ whole genome shotgun (WGS) entry which is preliminary data.</text>
</comment>
<evidence type="ECO:0000313" key="3">
    <source>
        <dbReference type="EMBL" id="KFI96469.1"/>
    </source>
</evidence>
<protein>
    <submittedName>
        <fullName evidence="3">SAF domain protein</fullName>
    </submittedName>
</protein>
<evidence type="ECO:0000313" key="4">
    <source>
        <dbReference type="Proteomes" id="UP000029091"/>
    </source>
</evidence>
<dbReference type="InterPro" id="IPR013974">
    <property type="entry name" value="SAF"/>
</dbReference>
<organism evidence="3 4">
    <name type="scientific">Bifidobacterium adolescentis JCM 15918</name>
    <dbReference type="NCBI Taxonomy" id="1437612"/>
    <lineage>
        <taxon>Bacteria</taxon>
        <taxon>Bacillati</taxon>
        <taxon>Actinomycetota</taxon>
        <taxon>Actinomycetes</taxon>
        <taxon>Bifidobacteriales</taxon>
        <taxon>Bifidobacteriaceae</taxon>
        <taxon>Bifidobacterium</taxon>
    </lineage>
</organism>
<gene>
    <name evidence="3" type="ORF">BSTER_0306</name>
</gene>
<dbReference type="SMART" id="SM00858">
    <property type="entry name" value="SAF"/>
    <property type="match status" value="1"/>
</dbReference>
<evidence type="ECO:0000256" key="1">
    <source>
        <dbReference type="SAM" id="MobiDB-lite"/>
    </source>
</evidence>
<dbReference type="Pfam" id="PF08666">
    <property type="entry name" value="SAF"/>
    <property type="match status" value="1"/>
</dbReference>
<sequence>MMTFFHSLMDRRPHSSLRTSTASEGRTARTTRLQRDRHGSTAASLEARRSNARLHRFLAALCAGLTVFATLQCVRAAIATQPIVVAVRNVAKGTAITREDVDLREAPSDGSLSNAFHTLDDAVGLIAQVGIGAHDVLMSGMARASPVVPQGHTSIEVRLASVAGGLIPGDKVTLSSATMTDAEMQSGTPNVADMPNGTETPSGMANDMPDGGVDAQLRTICAEALLTGKPAKDAQGNTIAVFAMPPNEAAVVLRVQEYSAVIATIN</sequence>
<feature type="compositionally biased region" description="Polar residues" evidence="1">
    <location>
        <begin position="16"/>
        <end position="31"/>
    </location>
</feature>
<dbReference type="Gene3D" id="3.90.1210.10">
    <property type="entry name" value="Antifreeze-like/N-acetylneuraminic acid synthase C-terminal domain"/>
    <property type="match status" value="1"/>
</dbReference>
<proteinExistence type="predicted"/>
<dbReference type="CDD" id="cd11614">
    <property type="entry name" value="SAF_CpaB_FlgA_like"/>
    <property type="match status" value="1"/>
</dbReference>